<dbReference type="SUPFAM" id="SSF53686">
    <property type="entry name" value="Tryptophan synthase beta subunit-like PLP-dependent enzymes"/>
    <property type="match status" value="1"/>
</dbReference>
<dbReference type="GO" id="GO:0009097">
    <property type="term" value="P:isoleucine biosynthetic process"/>
    <property type="evidence" value="ECO:0007669"/>
    <property type="project" value="TreeGrafter"/>
</dbReference>
<dbReference type="GO" id="GO:0009088">
    <property type="term" value="P:threonine biosynthetic process"/>
    <property type="evidence" value="ECO:0007669"/>
    <property type="project" value="UniProtKB-UniRule"/>
</dbReference>
<evidence type="ECO:0000256" key="3">
    <source>
        <dbReference type="ARBA" id="ARBA00022898"/>
    </source>
</evidence>
<keyword evidence="4 8" id="KW-0456">Lyase</keyword>
<dbReference type="Gene3D" id="3.40.50.1100">
    <property type="match status" value="2"/>
</dbReference>
<dbReference type="EMBL" id="BEHY01000099">
    <property type="protein sequence ID" value="GBD10057.1"/>
    <property type="molecule type" value="Genomic_DNA"/>
</dbReference>
<dbReference type="PANTHER" id="PTHR48078:SF6">
    <property type="entry name" value="L-THREONINE DEHYDRATASE CATABOLIC TDCB"/>
    <property type="match status" value="1"/>
</dbReference>
<organism evidence="8 9">
    <name type="scientific">Candidatus Thermoflexus japonica</name>
    <dbReference type="NCBI Taxonomy" id="2035417"/>
    <lineage>
        <taxon>Bacteria</taxon>
        <taxon>Bacillati</taxon>
        <taxon>Chloroflexota</taxon>
        <taxon>Thermoflexia</taxon>
        <taxon>Thermoflexales</taxon>
        <taxon>Thermoflexaceae</taxon>
        <taxon>Thermoflexus</taxon>
    </lineage>
</organism>
<evidence type="ECO:0000313" key="9">
    <source>
        <dbReference type="Proteomes" id="UP000236642"/>
    </source>
</evidence>
<comment type="similarity">
    <text evidence="2">Belongs to the threonine synthase family.</text>
</comment>
<keyword evidence="3 6" id="KW-0663">Pyridoxal phosphate</keyword>
<dbReference type="NCBIfam" id="TIGR00260">
    <property type="entry name" value="thrC"/>
    <property type="match status" value="1"/>
</dbReference>
<proteinExistence type="inferred from homology"/>
<dbReference type="InterPro" id="IPR036052">
    <property type="entry name" value="TrpB-like_PALP_sf"/>
</dbReference>
<reference evidence="9" key="1">
    <citation type="submission" date="2017-09" db="EMBL/GenBank/DDBJ databases">
        <title>Metaegenomics of thermophilic ammonia-oxidizing enrichment culture.</title>
        <authorList>
            <person name="Kato S."/>
            <person name="Suzuki K."/>
        </authorList>
    </citation>
    <scope>NUCLEOTIDE SEQUENCE [LARGE SCALE GENOMIC DNA]</scope>
</reference>
<dbReference type="PANTHER" id="PTHR48078">
    <property type="entry name" value="THREONINE DEHYDRATASE, MITOCHONDRIAL-RELATED"/>
    <property type="match status" value="1"/>
</dbReference>
<sequence>MFATGFRCGRCGATYDLGEVRYVCPRDGPEGTLDVLYDYDRLRASVSPGQLWEHPSRSIWRYAPLLPLRPETLNRVEGAGALQAVGWTPLYRAERTARRLGVRGIYIKDDGRNPTASFKDRASAVVALKAIEEGASAITTASSGNAAAALAGMAAALNLPAIIFVPHTAPEAKVAQLLIYGARVFTVEGTYDEAFDLTLAAAEAFGWYCRNTAYNPFTREGKKTAAYEIWEQLQGWVPDRVFVSVGDGNILSGLWKGFRDLAALGWIERLPILMGIQAEGAAVLAWAWAEGREEIRPEPPRTIADSIAVGHPRDARFALQAVRETGGAFLTVTDEEILAAMRTLAREVGVFAEPAAAAAFAGLEKAVREGRIGEEESVVVVITGNGLKDISSALRAVGQAHRISPEVPTALRQVQEALRSHPLT</sequence>
<evidence type="ECO:0000313" key="8">
    <source>
        <dbReference type="EMBL" id="GBD10057.1"/>
    </source>
</evidence>
<feature type="domain" description="Tryptophan synthase beta chain-like PALP" evidence="7">
    <location>
        <begin position="83"/>
        <end position="384"/>
    </location>
</feature>
<dbReference type="GO" id="GO:0003941">
    <property type="term" value="F:L-serine ammonia-lyase activity"/>
    <property type="evidence" value="ECO:0007669"/>
    <property type="project" value="TreeGrafter"/>
</dbReference>
<evidence type="ECO:0000256" key="5">
    <source>
        <dbReference type="NCBIfam" id="TIGR00260"/>
    </source>
</evidence>
<dbReference type="GO" id="GO:0006565">
    <property type="term" value="P:L-serine catabolic process"/>
    <property type="evidence" value="ECO:0007669"/>
    <property type="project" value="TreeGrafter"/>
</dbReference>
<evidence type="ECO:0000259" key="7">
    <source>
        <dbReference type="Pfam" id="PF00291"/>
    </source>
</evidence>
<accession>A0A2H5Y9K5</accession>
<dbReference type="GO" id="GO:0004794">
    <property type="term" value="F:threonine deaminase activity"/>
    <property type="evidence" value="ECO:0007669"/>
    <property type="project" value="TreeGrafter"/>
</dbReference>
<dbReference type="EC" id="4.2.3.1" evidence="5"/>
<feature type="modified residue" description="N6-(pyridoxal phosphate)lysine" evidence="6">
    <location>
        <position position="119"/>
    </location>
</feature>
<protein>
    <recommendedName>
        <fullName evidence="5">Threonine synthase</fullName>
        <ecNumber evidence="5">4.2.3.1</ecNumber>
    </recommendedName>
</protein>
<dbReference type="GO" id="GO:0006567">
    <property type="term" value="P:L-threonine catabolic process"/>
    <property type="evidence" value="ECO:0007669"/>
    <property type="project" value="TreeGrafter"/>
</dbReference>
<dbReference type="InterPro" id="IPR004450">
    <property type="entry name" value="Thr_synthase-like"/>
</dbReference>
<dbReference type="GO" id="GO:0004795">
    <property type="term" value="F:threonine synthase activity"/>
    <property type="evidence" value="ECO:0007669"/>
    <property type="project" value="UniProtKB-UniRule"/>
</dbReference>
<evidence type="ECO:0000256" key="2">
    <source>
        <dbReference type="ARBA" id="ARBA00005517"/>
    </source>
</evidence>
<evidence type="ECO:0000256" key="6">
    <source>
        <dbReference type="PIRSR" id="PIRSR604450-51"/>
    </source>
</evidence>
<evidence type="ECO:0000256" key="1">
    <source>
        <dbReference type="ARBA" id="ARBA00001933"/>
    </source>
</evidence>
<dbReference type="Pfam" id="PF00291">
    <property type="entry name" value="PALP"/>
    <property type="match status" value="1"/>
</dbReference>
<dbReference type="Proteomes" id="UP000236642">
    <property type="component" value="Unassembled WGS sequence"/>
</dbReference>
<name>A0A2H5Y9K5_9CHLR</name>
<dbReference type="InterPro" id="IPR001926">
    <property type="entry name" value="TrpB-like_PALP"/>
</dbReference>
<comment type="caution">
    <text evidence="8">The sequence shown here is derived from an EMBL/GenBank/DDBJ whole genome shotgun (WGS) entry which is preliminary data.</text>
</comment>
<comment type="cofactor">
    <cofactor evidence="1 6">
        <name>pyridoxal 5'-phosphate</name>
        <dbReference type="ChEBI" id="CHEBI:597326"/>
    </cofactor>
</comment>
<dbReference type="InterPro" id="IPR050147">
    <property type="entry name" value="Ser/Thr_Dehydratase"/>
</dbReference>
<dbReference type="CDD" id="cd01563">
    <property type="entry name" value="Thr-synth_1"/>
    <property type="match status" value="1"/>
</dbReference>
<dbReference type="AlphaFoldDB" id="A0A2H5Y9K5"/>
<gene>
    <name evidence="8" type="primary">thrC_1</name>
    <name evidence="8" type="ORF">HRbin22_02320</name>
</gene>
<evidence type="ECO:0000256" key="4">
    <source>
        <dbReference type="ARBA" id="ARBA00023239"/>
    </source>
</evidence>